<accession>A0A4Y2RET4</accession>
<reference evidence="2 3" key="1">
    <citation type="journal article" date="2019" name="Sci. Rep.">
        <title>Orb-weaving spider Araneus ventricosus genome elucidates the spidroin gene catalogue.</title>
        <authorList>
            <person name="Kono N."/>
            <person name="Nakamura H."/>
            <person name="Ohtoshi R."/>
            <person name="Moran D.A.P."/>
            <person name="Shinohara A."/>
            <person name="Yoshida Y."/>
            <person name="Fujiwara M."/>
            <person name="Mori M."/>
            <person name="Tomita M."/>
            <person name="Arakawa K."/>
        </authorList>
    </citation>
    <scope>NUCLEOTIDE SEQUENCE [LARGE SCALE GENOMIC DNA]</scope>
</reference>
<evidence type="ECO:0000313" key="2">
    <source>
        <dbReference type="EMBL" id="GBN74308.1"/>
    </source>
</evidence>
<proteinExistence type="predicted"/>
<organism evidence="2 3">
    <name type="scientific">Araneus ventricosus</name>
    <name type="common">Orbweaver spider</name>
    <name type="synonym">Epeira ventricosa</name>
    <dbReference type="NCBI Taxonomy" id="182803"/>
    <lineage>
        <taxon>Eukaryota</taxon>
        <taxon>Metazoa</taxon>
        <taxon>Ecdysozoa</taxon>
        <taxon>Arthropoda</taxon>
        <taxon>Chelicerata</taxon>
        <taxon>Arachnida</taxon>
        <taxon>Araneae</taxon>
        <taxon>Araneomorphae</taxon>
        <taxon>Entelegynae</taxon>
        <taxon>Araneoidea</taxon>
        <taxon>Araneidae</taxon>
        <taxon>Araneus</taxon>
    </lineage>
</organism>
<feature type="transmembrane region" description="Helical" evidence="1">
    <location>
        <begin position="58"/>
        <end position="78"/>
    </location>
</feature>
<dbReference type="AlphaFoldDB" id="A0A4Y2RET4"/>
<gene>
    <name evidence="2" type="ORF">AVEN_267282_1</name>
</gene>
<dbReference type="Proteomes" id="UP000499080">
    <property type="component" value="Unassembled WGS sequence"/>
</dbReference>
<name>A0A4Y2RET4_ARAVE</name>
<keyword evidence="1" id="KW-0812">Transmembrane</keyword>
<evidence type="ECO:0000313" key="3">
    <source>
        <dbReference type="Proteomes" id="UP000499080"/>
    </source>
</evidence>
<comment type="caution">
    <text evidence="2">The sequence shown here is derived from an EMBL/GenBank/DDBJ whole genome shotgun (WGS) entry which is preliminary data.</text>
</comment>
<keyword evidence="1" id="KW-1133">Transmembrane helix</keyword>
<sequence length="95" mass="10652">MSAKFFRKVFPSAFGKSSIKSANATEDGRGQHPWSFKLDLSTIECKASMDYIDLLSLALSWTLVWIPLSLNIAAHLLGSEMRSTCQTSRRSRLLE</sequence>
<keyword evidence="1" id="KW-0472">Membrane</keyword>
<evidence type="ECO:0000256" key="1">
    <source>
        <dbReference type="SAM" id="Phobius"/>
    </source>
</evidence>
<protein>
    <submittedName>
        <fullName evidence="2">Uncharacterized protein</fullName>
    </submittedName>
</protein>
<keyword evidence="3" id="KW-1185">Reference proteome</keyword>
<dbReference type="EMBL" id="BGPR01016841">
    <property type="protein sequence ID" value="GBN74308.1"/>
    <property type="molecule type" value="Genomic_DNA"/>
</dbReference>